<evidence type="ECO:0000256" key="1">
    <source>
        <dbReference type="ARBA" id="ARBA00004123"/>
    </source>
</evidence>
<feature type="compositionally biased region" description="Basic and acidic residues" evidence="5">
    <location>
        <begin position="204"/>
        <end position="226"/>
    </location>
</feature>
<sequence length="589" mass="65480">MASLDEELLALVGDSSDEYSHDDDNDVKSAASPPPQQSPAATAPAAAAAPSSPKKRTRAAPAKRSRKKQRRDSTEDEDDDDEEEEGLVKDEDDMPSEEESFAASSDAGRDVAMDLGTDSGSDGEGQAILYPLEGKYKDHEDKQRLLAMTEIDREAVLADRAAQIERDKLDRQLRNWLKSKKEDRAGAAASSTRKSLRTKSAPKKTQEASKRGALDQLARTRAERKATGGRRSSFGEEDASKKLLSEGEEDENDEHIPKRQDDRPITLDDVNRCRIGRTALAKYFDYPGFEDAIPDVFVRVTLWDKDSGKSVYRMAQIKGLQQGKMYNMLDGVRKTDMHLRVVHGKSERDFPMDMMSDSKFTEAEFNRYKSQLDIEKVPLTTRKQLLAKEAALRELTTRSLSESELNAIITRRNANKNNLLNHAQQRHKLRTARDAAFAADDLEEVARLDAELQELEDQASGPARAETQMQRMARLNAENRKRNLAEIRKAEIAEKRAAREALLKAESQGGSFANPFMRVKTTVKFKHNMEAEKKHIVAAELTPPPTVPEKDRGPGVMNALAGAGPPKGRRAGGVDDVIASMDLGIEIDL</sequence>
<dbReference type="PANTHER" id="PTHR13115">
    <property type="entry name" value="RNA POLYMERASE-ASSOCIATED PROTEIN RTF1 HOMOLOG"/>
    <property type="match status" value="1"/>
</dbReference>
<dbReference type="InterPro" id="IPR036128">
    <property type="entry name" value="Plus3-like_sf"/>
</dbReference>
<evidence type="ECO:0000313" key="7">
    <source>
        <dbReference type="EMBL" id="KAA8903049.1"/>
    </source>
</evidence>
<name>A0A5J5ETE4_9PEZI</name>
<dbReference type="PANTHER" id="PTHR13115:SF8">
    <property type="entry name" value="RNA POLYMERASE-ASSOCIATED PROTEIN RTF1 HOMOLOG"/>
    <property type="match status" value="1"/>
</dbReference>
<feature type="region of interest" description="Disordered" evidence="5">
    <location>
        <begin position="1"/>
        <end position="127"/>
    </location>
</feature>
<organism evidence="7 8">
    <name type="scientific">Sphaerosporella brunnea</name>
    <dbReference type="NCBI Taxonomy" id="1250544"/>
    <lineage>
        <taxon>Eukaryota</taxon>
        <taxon>Fungi</taxon>
        <taxon>Dikarya</taxon>
        <taxon>Ascomycota</taxon>
        <taxon>Pezizomycotina</taxon>
        <taxon>Pezizomycetes</taxon>
        <taxon>Pezizales</taxon>
        <taxon>Pyronemataceae</taxon>
        <taxon>Sphaerosporella</taxon>
    </lineage>
</organism>
<proteinExistence type="predicted"/>
<gene>
    <name evidence="7" type="ORF">FN846DRAFT_71467</name>
</gene>
<dbReference type="EMBL" id="VXIS01000123">
    <property type="protein sequence ID" value="KAA8903049.1"/>
    <property type="molecule type" value="Genomic_DNA"/>
</dbReference>
<reference evidence="7 8" key="1">
    <citation type="submission" date="2019-09" db="EMBL/GenBank/DDBJ databases">
        <title>Draft genome of the ectomycorrhizal ascomycete Sphaerosporella brunnea.</title>
        <authorList>
            <consortium name="DOE Joint Genome Institute"/>
            <person name="Benucci G.M."/>
            <person name="Marozzi G."/>
            <person name="Antonielli L."/>
            <person name="Sanchez S."/>
            <person name="Marco P."/>
            <person name="Wang X."/>
            <person name="Falini L.B."/>
            <person name="Barry K."/>
            <person name="Haridas S."/>
            <person name="Lipzen A."/>
            <person name="Labutti K."/>
            <person name="Grigoriev I.V."/>
            <person name="Murat C."/>
            <person name="Martin F."/>
            <person name="Albertini E."/>
            <person name="Donnini D."/>
            <person name="Bonito G."/>
        </authorList>
    </citation>
    <scope>NUCLEOTIDE SEQUENCE [LARGE SCALE GENOMIC DNA]</scope>
    <source>
        <strain evidence="7 8">Sb_GMNB300</strain>
    </source>
</reference>
<protein>
    <recommendedName>
        <fullName evidence="6">Plus3 domain-containing protein</fullName>
    </recommendedName>
</protein>
<evidence type="ECO:0000256" key="5">
    <source>
        <dbReference type="SAM" id="MobiDB-lite"/>
    </source>
</evidence>
<keyword evidence="3" id="KW-0804">Transcription</keyword>
<feature type="compositionally biased region" description="Low complexity" evidence="5">
    <location>
        <begin position="38"/>
        <end position="52"/>
    </location>
</feature>
<dbReference type="Pfam" id="PF03126">
    <property type="entry name" value="Plus-3"/>
    <property type="match status" value="1"/>
</dbReference>
<dbReference type="FunCoup" id="A0A5J5ETE4">
    <property type="interactions" value="338"/>
</dbReference>
<dbReference type="InParanoid" id="A0A5J5ETE4"/>
<feature type="region of interest" description="Disordered" evidence="5">
    <location>
        <begin position="180"/>
        <end position="263"/>
    </location>
</feature>
<feature type="domain" description="Plus3" evidence="6">
    <location>
        <begin position="264"/>
        <end position="397"/>
    </location>
</feature>
<evidence type="ECO:0000256" key="4">
    <source>
        <dbReference type="ARBA" id="ARBA00023242"/>
    </source>
</evidence>
<evidence type="ECO:0000313" key="8">
    <source>
        <dbReference type="Proteomes" id="UP000326924"/>
    </source>
</evidence>
<accession>A0A5J5ETE4</accession>
<comment type="subcellular location">
    <subcellularLocation>
        <location evidence="1">Nucleus</location>
    </subcellularLocation>
</comment>
<evidence type="ECO:0000256" key="3">
    <source>
        <dbReference type="ARBA" id="ARBA00023163"/>
    </source>
</evidence>
<feature type="compositionally biased region" description="Basic residues" evidence="5">
    <location>
        <begin position="53"/>
        <end position="70"/>
    </location>
</feature>
<dbReference type="SMART" id="SM00719">
    <property type="entry name" value="Plus3"/>
    <property type="match status" value="1"/>
</dbReference>
<keyword evidence="4" id="KW-0539">Nucleus</keyword>
<evidence type="ECO:0000256" key="2">
    <source>
        <dbReference type="ARBA" id="ARBA00023015"/>
    </source>
</evidence>
<dbReference type="GO" id="GO:0016593">
    <property type="term" value="C:Cdc73/Paf1 complex"/>
    <property type="evidence" value="ECO:0007669"/>
    <property type="project" value="TreeGrafter"/>
</dbReference>
<evidence type="ECO:0000259" key="6">
    <source>
        <dbReference type="PROSITE" id="PS51360"/>
    </source>
</evidence>
<dbReference type="GO" id="GO:1990269">
    <property type="term" value="F:RNA polymerase II C-terminal domain phosphoserine binding"/>
    <property type="evidence" value="ECO:0007669"/>
    <property type="project" value="TreeGrafter"/>
</dbReference>
<dbReference type="GO" id="GO:0003677">
    <property type="term" value="F:DNA binding"/>
    <property type="evidence" value="ECO:0007669"/>
    <property type="project" value="InterPro"/>
</dbReference>
<dbReference type="InterPro" id="IPR004343">
    <property type="entry name" value="Plus-3_dom"/>
</dbReference>
<dbReference type="SUPFAM" id="SSF159042">
    <property type="entry name" value="Plus3-like"/>
    <property type="match status" value="1"/>
</dbReference>
<dbReference type="Proteomes" id="UP000326924">
    <property type="component" value="Unassembled WGS sequence"/>
</dbReference>
<keyword evidence="8" id="KW-1185">Reference proteome</keyword>
<feature type="compositionally biased region" description="Basic and acidic residues" evidence="5">
    <location>
        <begin position="254"/>
        <end position="263"/>
    </location>
</feature>
<comment type="caution">
    <text evidence="7">The sequence shown here is derived from an EMBL/GenBank/DDBJ whole genome shotgun (WGS) entry which is preliminary data.</text>
</comment>
<keyword evidence="2" id="KW-0805">Transcription regulation</keyword>
<feature type="compositionally biased region" description="Acidic residues" evidence="5">
    <location>
        <begin position="15"/>
        <end position="25"/>
    </location>
</feature>
<dbReference type="OrthoDB" id="166375at2759"/>
<feature type="compositionally biased region" description="Acidic residues" evidence="5">
    <location>
        <begin position="74"/>
        <end position="100"/>
    </location>
</feature>
<dbReference type="PROSITE" id="PS51360">
    <property type="entry name" value="PLUS3"/>
    <property type="match status" value="1"/>
</dbReference>
<dbReference type="Gene3D" id="3.90.70.200">
    <property type="entry name" value="Plus-3 domain"/>
    <property type="match status" value="1"/>
</dbReference>
<dbReference type="AlphaFoldDB" id="A0A5J5ETE4"/>